<reference evidence="1" key="1">
    <citation type="submission" date="2023-04" db="EMBL/GenBank/DDBJ databases">
        <title>Ambrosiozyma monospora NBRC 10751.</title>
        <authorList>
            <person name="Ichikawa N."/>
            <person name="Sato H."/>
            <person name="Tonouchi N."/>
        </authorList>
    </citation>
    <scope>NUCLEOTIDE SEQUENCE</scope>
    <source>
        <strain evidence="1">NBRC 10751</strain>
    </source>
</reference>
<protein>
    <submittedName>
        <fullName evidence="1">Unnamed protein product</fullName>
    </submittedName>
</protein>
<accession>A0ACB5T0D0</accession>
<sequence>MLRLIVKSQISRYRFRYLSTMKQLMNNNVGAFQQANKRQLPPPPSSSDDASTTSNHAGPLSKKRLLLPNGLKEALLEIVKKHPEFERMTVSEVLCCESDHIDPLVHKQRLLAQQALDQSSPQRGNNYNITNISETETTTNTTTTGKEKREVSFDDDSFSMSGQSPARSLRFDASDSPLAARQNAFSSQTPSASQQQPQPQHVRSLHTAAEPRMAQVLSDQQTNFQDATRKKFSDGRLTLLTQHETMFGSKAVKNEDTSSDSISVKPSDKVPGLQGHKLPDPEKVQKQHQAIVLSEEQNKVIELALQGKSIFYTGSAGTGKSLLLRSLIKTLKQTHEKGGVAVTASTGLAACNIGGMTLHSFAGIGLGKGTPDELVRRIRRNQTQKERWTEVEVLIIDEISMIDGELLEKLNVIAQKLRRNSKPFGSIQLILCGDFYQLPPVSKDKQALFAFESDIWKKCIDYTIVLEKVFRQKGDKMFVDMLQEVRNADISPGTERKFKYLDRRLKPKHGVTAAHLFSTRREVDKANNDMLRKLPGKALVFTAKESGSVTDPEKRKQLLSNFLAPQRIALKKDAQVMMVKNIDSTLVNGSLGRVIGFMDPDTYSFWNSWRHATWKIVVLISWMICKRPPRKRKD</sequence>
<dbReference type="EMBL" id="BSXS01002032">
    <property type="protein sequence ID" value="GME78004.1"/>
    <property type="molecule type" value="Genomic_DNA"/>
</dbReference>
<keyword evidence="2" id="KW-1185">Reference proteome</keyword>
<evidence type="ECO:0000313" key="1">
    <source>
        <dbReference type="EMBL" id="GME78004.1"/>
    </source>
</evidence>
<comment type="caution">
    <text evidence="1">The sequence shown here is derived from an EMBL/GenBank/DDBJ whole genome shotgun (WGS) entry which is preliminary data.</text>
</comment>
<name>A0ACB5T0D0_AMBMO</name>
<proteinExistence type="predicted"/>
<evidence type="ECO:0000313" key="2">
    <source>
        <dbReference type="Proteomes" id="UP001165064"/>
    </source>
</evidence>
<gene>
    <name evidence="1" type="ORF">Amon02_000326200</name>
</gene>
<dbReference type="Proteomes" id="UP001165064">
    <property type="component" value="Unassembled WGS sequence"/>
</dbReference>
<organism evidence="1 2">
    <name type="scientific">Ambrosiozyma monospora</name>
    <name type="common">Yeast</name>
    <name type="synonym">Endomycopsis monosporus</name>
    <dbReference type="NCBI Taxonomy" id="43982"/>
    <lineage>
        <taxon>Eukaryota</taxon>
        <taxon>Fungi</taxon>
        <taxon>Dikarya</taxon>
        <taxon>Ascomycota</taxon>
        <taxon>Saccharomycotina</taxon>
        <taxon>Pichiomycetes</taxon>
        <taxon>Pichiales</taxon>
        <taxon>Pichiaceae</taxon>
        <taxon>Ambrosiozyma</taxon>
    </lineage>
</organism>